<proteinExistence type="predicted"/>
<protein>
    <submittedName>
        <fullName evidence="2">Uncharacterized protein</fullName>
    </submittedName>
</protein>
<evidence type="ECO:0000313" key="3">
    <source>
        <dbReference type="Proteomes" id="UP001596523"/>
    </source>
</evidence>
<reference evidence="3" key="1">
    <citation type="journal article" date="2019" name="Int. J. Syst. Evol. Microbiol.">
        <title>The Global Catalogue of Microorganisms (GCM) 10K type strain sequencing project: providing services to taxonomists for standard genome sequencing and annotation.</title>
        <authorList>
            <consortium name="The Broad Institute Genomics Platform"/>
            <consortium name="The Broad Institute Genome Sequencing Center for Infectious Disease"/>
            <person name="Wu L."/>
            <person name="Ma J."/>
        </authorList>
    </citation>
    <scope>NUCLEOTIDE SEQUENCE [LARGE SCALE GENOMIC DNA]</scope>
    <source>
        <strain evidence="3">SYNS20</strain>
    </source>
</reference>
<comment type="caution">
    <text evidence="2">The sequence shown here is derived from an EMBL/GenBank/DDBJ whole genome shotgun (WGS) entry which is preliminary data.</text>
</comment>
<dbReference type="RefSeq" id="WP_381830188.1">
    <property type="nucleotide sequence ID" value="NZ_JBHTCF010000004.1"/>
</dbReference>
<name>A0ABW2JGG5_9ACTN</name>
<keyword evidence="3" id="KW-1185">Reference proteome</keyword>
<accession>A0ABW2JGG5</accession>
<gene>
    <name evidence="2" type="ORF">ACFQVC_12820</name>
</gene>
<dbReference type="Proteomes" id="UP001596523">
    <property type="component" value="Unassembled WGS sequence"/>
</dbReference>
<sequence>MDTRIPCTDGDHGAETDAPAGPPTLLAELHPDALPALNDGAMLARLGTAPGVMDGGWPGFFHRAHHLLPPDGLLLLATRQRRDAGVLTDPLGTLIACARSAGFRYLQHIAIAYAHPVGDRLVPCPPGDASPGVAHCDLLVLSAINHA</sequence>
<feature type="compositionally biased region" description="Basic and acidic residues" evidence="1">
    <location>
        <begin position="1"/>
        <end position="15"/>
    </location>
</feature>
<evidence type="ECO:0000256" key="1">
    <source>
        <dbReference type="SAM" id="MobiDB-lite"/>
    </source>
</evidence>
<dbReference type="EMBL" id="JBHTCF010000004">
    <property type="protein sequence ID" value="MFC7305100.1"/>
    <property type="molecule type" value="Genomic_DNA"/>
</dbReference>
<evidence type="ECO:0000313" key="2">
    <source>
        <dbReference type="EMBL" id="MFC7305100.1"/>
    </source>
</evidence>
<organism evidence="2 3">
    <name type="scientific">Streptomyces monticola</name>
    <dbReference type="NCBI Taxonomy" id="2666263"/>
    <lineage>
        <taxon>Bacteria</taxon>
        <taxon>Bacillati</taxon>
        <taxon>Actinomycetota</taxon>
        <taxon>Actinomycetes</taxon>
        <taxon>Kitasatosporales</taxon>
        <taxon>Streptomycetaceae</taxon>
        <taxon>Streptomyces</taxon>
    </lineage>
</organism>
<feature type="region of interest" description="Disordered" evidence="1">
    <location>
        <begin position="1"/>
        <end position="21"/>
    </location>
</feature>